<reference evidence="1 2" key="1">
    <citation type="journal article" date="2023" name="IScience">
        <title>Expanded male sex-determining region conserved during the evolution of homothallism in the green alga Volvox.</title>
        <authorList>
            <person name="Yamamoto K."/>
            <person name="Matsuzaki R."/>
            <person name="Mahakham W."/>
            <person name="Heman W."/>
            <person name="Sekimoto H."/>
            <person name="Kawachi M."/>
            <person name="Minakuchi Y."/>
            <person name="Toyoda A."/>
            <person name="Nozaki H."/>
        </authorList>
    </citation>
    <scope>NUCLEOTIDE SEQUENCE [LARGE SCALE GENOMIC DNA]</scope>
    <source>
        <strain evidence="1 2">NIES-4468</strain>
    </source>
</reference>
<evidence type="ECO:0000313" key="2">
    <source>
        <dbReference type="Proteomes" id="UP001165090"/>
    </source>
</evidence>
<accession>A0ABQ5S926</accession>
<comment type="caution">
    <text evidence="1">The sequence shown here is derived from an EMBL/GenBank/DDBJ whole genome shotgun (WGS) entry which is preliminary data.</text>
</comment>
<organism evidence="1 2">
    <name type="scientific">Volvox africanus</name>
    <dbReference type="NCBI Taxonomy" id="51714"/>
    <lineage>
        <taxon>Eukaryota</taxon>
        <taxon>Viridiplantae</taxon>
        <taxon>Chlorophyta</taxon>
        <taxon>core chlorophytes</taxon>
        <taxon>Chlorophyceae</taxon>
        <taxon>CS clade</taxon>
        <taxon>Chlamydomonadales</taxon>
        <taxon>Volvocaceae</taxon>
        <taxon>Volvox</taxon>
    </lineage>
</organism>
<protein>
    <submittedName>
        <fullName evidence="1">Uncharacterized protein</fullName>
    </submittedName>
</protein>
<gene>
    <name evidence="1" type="ORF">VaNZ11_009472</name>
</gene>
<name>A0ABQ5S926_9CHLO</name>
<proteinExistence type="predicted"/>
<evidence type="ECO:0000313" key="1">
    <source>
        <dbReference type="EMBL" id="GLI65842.1"/>
    </source>
</evidence>
<keyword evidence="2" id="KW-1185">Reference proteome</keyword>
<sequence length="359" mass="40096">MRKYAEAIRQYGMTDLTSTGPKESYNKTLRAAWQFTNKKNDALQEQVVGKLGLVTPCPVHDSGADMATSDNACSRVISSKTHAMGRTGLTLPWLEACQRFSSAGAVDGAKYLTSCLSKQLKDIWGLSQSQLELCQVTVRQICYLYYAPYETVVYVRGGRLTGTLFGNRTEAAVCDVSVRSNEDGVWYGRVQLLLSITHTQETHDLVYVRWFEAPEEDWNRELHLRPLQWHRKPGAPHASCGCIPLESVIERVCIFRTPRPIVGKRGASVMKPVDPKDDDKTSQFVLINLVGPPAEELLPVVEEAVREEGMGMQLRPCQVSVRLGAAMAAMEVKAWGWEPLRLSKAPQTQIRVIPSNKLF</sequence>
<dbReference type="Proteomes" id="UP001165090">
    <property type="component" value="Unassembled WGS sequence"/>
</dbReference>
<dbReference type="EMBL" id="BSDZ01000026">
    <property type="protein sequence ID" value="GLI65842.1"/>
    <property type="molecule type" value="Genomic_DNA"/>
</dbReference>